<dbReference type="Proteomes" id="UP000814176">
    <property type="component" value="Unassembled WGS sequence"/>
</dbReference>
<organism evidence="2 3">
    <name type="scientific">Rhodofomes roseus</name>
    <dbReference type="NCBI Taxonomy" id="34475"/>
    <lineage>
        <taxon>Eukaryota</taxon>
        <taxon>Fungi</taxon>
        <taxon>Dikarya</taxon>
        <taxon>Basidiomycota</taxon>
        <taxon>Agaricomycotina</taxon>
        <taxon>Agaricomycetes</taxon>
        <taxon>Polyporales</taxon>
        <taxon>Rhodofomes</taxon>
    </lineage>
</organism>
<keyword evidence="3" id="KW-1185">Reference proteome</keyword>
<keyword evidence="1" id="KW-0732">Signal</keyword>
<reference evidence="2 3" key="1">
    <citation type="journal article" date="2021" name="Environ. Microbiol.">
        <title>Gene family expansions and transcriptome signatures uncover fungal adaptations to wood decay.</title>
        <authorList>
            <person name="Hage H."/>
            <person name="Miyauchi S."/>
            <person name="Viragh M."/>
            <person name="Drula E."/>
            <person name="Min B."/>
            <person name="Chaduli D."/>
            <person name="Navarro D."/>
            <person name="Favel A."/>
            <person name="Norest M."/>
            <person name="Lesage-Meessen L."/>
            <person name="Balint B."/>
            <person name="Merenyi Z."/>
            <person name="de Eugenio L."/>
            <person name="Morin E."/>
            <person name="Martinez A.T."/>
            <person name="Baldrian P."/>
            <person name="Stursova M."/>
            <person name="Martinez M.J."/>
            <person name="Novotny C."/>
            <person name="Magnuson J.K."/>
            <person name="Spatafora J.W."/>
            <person name="Maurice S."/>
            <person name="Pangilinan J."/>
            <person name="Andreopoulos W."/>
            <person name="LaButti K."/>
            <person name="Hundley H."/>
            <person name="Na H."/>
            <person name="Kuo A."/>
            <person name="Barry K."/>
            <person name="Lipzen A."/>
            <person name="Henrissat B."/>
            <person name="Riley R."/>
            <person name="Ahrendt S."/>
            <person name="Nagy L.G."/>
            <person name="Grigoriev I.V."/>
            <person name="Martin F."/>
            <person name="Rosso M.N."/>
        </authorList>
    </citation>
    <scope>NUCLEOTIDE SEQUENCE [LARGE SCALE GENOMIC DNA]</scope>
    <source>
        <strain evidence="2 3">CIRM-BRFM 1785</strain>
    </source>
</reference>
<gene>
    <name evidence="2" type="ORF">C8Q71DRAFT_785534</name>
</gene>
<evidence type="ECO:0000313" key="3">
    <source>
        <dbReference type="Proteomes" id="UP000814176"/>
    </source>
</evidence>
<dbReference type="EMBL" id="JADCUA010000031">
    <property type="protein sequence ID" value="KAH9830410.1"/>
    <property type="molecule type" value="Genomic_DNA"/>
</dbReference>
<protein>
    <submittedName>
        <fullName evidence="2">Uncharacterized protein</fullName>
    </submittedName>
</protein>
<feature type="chain" id="PRO_5046268753" evidence="1">
    <location>
        <begin position="18"/>
        <end position="92"/>
    </location>
</feature>
<sequence>MLPHPFASAAMLPLASGARTLQFACQAPGERTTVLLAIRSDRPCKEGCDTCSFPGDTGMQLQCACFILSCLVCYPWMKLEIPKTRIDSDLVG</sequence>
<dbReference type="RefSeq" id="XP_047773714.1">
    <property type="nucleotide sequence ID" value="XM_047925084.1"/>
</dbReference>
<evidence type="ECO:0000256" key="1">
    <source>
        <dbReference type="SAM" id="SignalP"/>
    </source>
</evidence>
<proteinExistence type="predicted"/>
<feature type="signal peptide" evidence="1">
    <location>
        <begin position="1"/>
        <end position="17"/>
    </location>
</feature>
<accession>A0ABQ8K136</accession>
<name>A0ABQ8K136_9APHY</name>
<dbReference type="GeneID" id="72005816"/>
<comment type="caution">
    <text evidence="2">The sequence shown here is derived from an EMBL/GenBank/DDBJ whole genome shotgun (WGS) entry which is preliminary data.</text>
</comment>
<evidence type="ECO:0000313" key="2">
    <source>
        <dbReference type="EMBL" id="KAH9830410.1"/>
    </source>
</evidence>